<dbReference type="RefSeq" id="XP_046122225.1">
    <property type="nucleotide sequence ID" value="XM_046262680.1"/>
</dbReference>
<dbReference type="InterPro" id="IPR010979">
    <property type="entry name" value="Ribosomal_uS13-like_H2TH"/>
</dbReference>
<dbReference type="GO" id="GO:0006412">
    <property type="term" value="P:translation"/>
    <property type="evidence" value="ECO:0007669"/>
    <property type="project" value="InterPro"/>
</dbReference>
<dbReference type="InterPro" id="IPR018269">
    <property type="entry name" value="Ribosomal_uS13_CS"/>
</dbReference>
<accession>A0A9P8CVQ1</accession>
<dbReference type="InterPro" id="IPR027437">
    <property type="entry name" value="Rbsml_uS13_C"/>
</dbReference>
<dbReference type="GO" id="GO:0003735">
    <property type="term" value="F:structural constituent of ribosome"/>
    <property type="evidence" value="ECO:0007669"/>
    <property type="project" value="InterPro"/>
</dbReference>
<evidence type="ECO:0000256" key="7">
    <source>
        <dbReference type="ARBA" id="ARBA00040757"/>
    </source>
</evidence>
<comment type="subcellular location">
    <subcellularLocation>
        <location evidence="1">Mitochondrion</location>
    </subcellularLocation>
</comment>
<dbReference type="FunFam" id="4.10.910.10:FF:000004">
    <property type="entry name" value="Small subunit ribosomal protein S13"/>
    <property type="match status" value="1"/>
</dbReference>
<comment type="function">
    <text evidence="6">Component of the mitochondrial ribosome (mitoribosome), a dedicated translation machinery responsible for the synthesis of mitochondrial genome-encoded proteins, including at least some of the essential transmembrane subunits of the mitochondrial respiratory chain. The mitoribosomes are attached to the mitochondrial inner membrane and translation products are cotranslationally integrated into the membrane.</text>
</comment>
<comment type="similarity">
    <text evidence="2 8">Belongs to the universal ribosomal protein uS13 family.</text>
</comment>
<feature type="region of interest" description="Disordered" evidence="9">
    <location>
        <begin position="91"/>
        <end position="119"/>
    </location>
</feature>
<dbReference type="GO" id="GO:0015935">
    <property type="term" value="C:small ribosomal subunit"/>
    <property type="evidence" value="ECO:0007669"/>
    <property type="project" value="TreeGrafter"/>
</dbReference>
<dbReference type="Pfam" id="PF00416">
    <property type="entry name" value="Ribosomal_S13"/>
    <property type="match status" value="1"/>
</dbReference>
<evidence type="ECO:0000313" key="10">
    <source>
        <dbReference type="EMBL" id="KAG9258301.1"/>
    </source>
</evidence>
<keyword evidence="3 8" id="KW-0689">Ribosomal protein</keyword>
<dbReference type="AlphaFoldDB" id="A0A9P8CVQ1"/>
<sequence>MVFIMGVNFGEGRLVKKALESFYNLGPTSSSRIMAKFSIHKLAKCGSLNPRTVTSLTAELSQMTIDNDARKLMNDNIQRLRDIGSYRGRRHAMGYPVRGQKTQTQTSTASKLNRLPRRV</sequence>
<dbReference type="PANTHER" id="PTHR10871:SF1">
    <property type="entry name" value="SMALL RIBOSOMAL SUBUNIT PROTEIN US13M"/>
    <property type="match status" value="1"/>
</dbReference>
<dbReference type="SUPFAM" id="SSF46946">
    <property type="entry name" value="S13-like H2TH domain"/>
    <property type="match status" value="1"/>
</dbReference>
<keyword evidence="4" id="KW-0496">Mitochondrion</keyword>
<dbReference type="Gene3D" id="4.10.910.10">
    <property type="entry name" value="30s ribosomal protein s13, domain 2"/>
    <property type="match status" value="1"/>
</dbReference>
<evidence type="ECO:0000256" key="5">
    <source>
        <dbReference type="ARBA" id="ARBA00023274"/>
    </source>
</evidence>
<dbReference type="PROSITE" id="PS00646">
    <property type="entry name" value="RIBOSOMAL_S13_1"/>
    <property type="match status" value="1"/>
</dbReference>
<evidence type="ECO:0000256" key="1">
    <source>
        <dbReference type="ARBA" id="ARBA00004173"/>
    </source>
</evidence>
<dbReference type="OrthoDB" id="525520at2759"/>
<evidence type="ECO:0000313" key="11">
    <source>
        <dbReference type="Proteomes" id="UP000887229"/>
    </source>
</evidence>
<organism evidence="10 11">
    <name type="scientific">Emericellopsis atlantica</name>
    <dbReference type="NCBI Taxonomy" id="2614577"/>
    <lineage>
        <taxon>Eukaryota</taxon>
        <taxon>Fungi</taxon>
        <taxon>Dikarya</taxon>
        <taxon>Ascomycota</taxon>
        <taxon>Pezizomycotina</taxon>
        <taxon>Sordariomycetes</taxon>
        <taxon>Hypocreomycetidae</taxon>
        <taxon>Hypocreales</taxon>
        <taxon>Bionectriaceae</taxon>
        <taxon>Emericellopsis</taxon>
    </lineage>
</organism>
<dbReference type="Gene3D" id="1.10.8.50">
    <property type="match status" value="1"/>
</dbReference>
<keyword evidence="5 8" id="KW-0687">Ribonucleoprotein</keyword>
<evidence type="ECO:0000256" key="9">
    <source>
        <dbReference type="SAM" id="MobiDB-lite"/>
    </source>
</evidence>
<name>A0A9P8CVQ1_9HYPO</name>
<evidence type="ECO:0000256" key="8">
    <source>
        <dbReference type="RuleBase" id="RU003830"/>
    </source>
</evidence>
<proteinExistence type="inferred from homology"/>
<dbReference type="GO" id="GO:0005739">
    <property type="term" value="C:mitochondrion"/>
    <property type="evidence" value="ECO:0007669"/>
    <property type="project" value="UniProtKB-SubCell"/>
</dbReference>
<keyword evidence="11" id="KW-1185">Reference proteome</keyword>
<evidence type="ECO:0000256" key="6">
    <source>
        <dbReference type="ARBA" id="ARBA00037226"/>
    </source>
</evidence>
<dbReference type="PANTHER" id="PTHR10871">
    <property type="entry name" value="30S RIBOSOMAL PROTEIN S13/40S RIBOSOMAL PROTEIN S18"/>
    <property type="match status" value="1"/>
</dbReference>
<dbReference type="GO" id="GO:0003723">
    <property type="term" value="F:RNA binding"/>
    <property type="evidence" value="ECO:0007669"/>
    <property type="project" value="InterPro"/>
</dbReference>
<dbReference type="EMBL" id="MU251243">
    <property type="protein sequence ID" value="KAG9258301.1"/>
    <property type="molecule type" value="Genomic_DNA"/>
</dbReference>
<gene>
    <name evidence="10" type="ORF">F5Z01DRAFT_642863</name>
</gene>
<dbReference type="PIRSF" id="PIRSF002134">
    <property type="entry name" value="Ribosomal_S13"/>
    <property type="match status" value="1"/>
</dbReference>
<dbReference type="PROSITE" id="PS50159">
    <property type="entry name" value="RIBOSOMAL_S13_2"/>
    <property type="match status" value="1"/>
</dbReference>
<dbReference type="GeneID" id="70293583"/>
<comment type="caution">
    <text evidence="10">The sequence shown here is derived from an EMBL/GenBank/DDBJ whole genome shotgun (WGS) entry which is preliminary data.</text>
</comment>
<evidence type="ECO:0000256" key="4">
    <source>
        <dbReference type="ARBA" id="ARBA00023128"/>
    </source>
</evidence>
<dbReference type="InterPro" id="IPR001892">
    <property type="entry name" value="Ribosomal_uS13"/>
</dbReference>
<feature type="compositionally biased region" description="Low complexity" evidence="9">
    <location>
        <begin position="100"/>
        <end position="111"/>
    </location>
</feature>
<dbReference type="Proteomes" id="UP000887229">
    <property type="component" value="Unassembled WGS sequence"/>
</dbReference>
<reference evidence="10" key="1">
    <citation type="journal article" date="2021" name="IMA Fungus">
        <title>Genomic characterization of three marine fungi, including Emericellopsis atlantica sp. nov. with signatures of a generalist lifestyle and marine biomass degradation.</title>
        <authorList>
            <person name="Hagestad O.C."/>
            <person name="Hou L."/>
            <person name="Andersen J.H."/>
            <person name="Hansen E.H."/>
            <person name="Altermark B."/>
            <person name="Li C."/>
            <person name="Kuhnert E."/>
            <person name="Cox R.J."/>
            <person name="Crous P.W."/>
            <person name="Spatafora J.W."/>
            <person name="Lail K."/>
            <person name="Amirebrahimi M."/>
            <person name="Lipzen A."/>
            <person name="Pangilinan J."/>
            <person name="Andreopoulos W."/>
            <person name="Hayes R.D."/>
            <person name="Ng V."/>
            <person name="Grigoriev I.V."/>
            <person name="Jackson S.A."/>
            <person name="Sutton T.D.S."/>
            <person name="Dobson A.D.W."/>
            <person name="Rama T."/>
        </authorList>
    </citation>
    <scope>NUCLEOTIDE SEQUENCE</scope>
    <source>
        <strain evidence="10">TS7</strain>
    </source>
</reference>
<protein>
    <recommendedName>
        <fullName evidence="7">Small ribosomal subunit protein uS13m</fullName>
    </recommendedName>
</protein>
<evidence type="ECO:0000256" key="3">
    <source>
        <dbReference type="ARBA" id="ARBA00022980"/>
    </source>
</evidence>
<evidence type="ECO:0000256" key="2">
    <source>
        <dbReference type="ARBA" id="ARBA00008080"/>
    </source>
</evidence>